<organism evidence="1 2">
    <name type="scientific">Lithocarpus litseifolius</name>
    <dbReference type="NCBI Taxonomy" id="425828"/>
    <lineage>
        <taxon>Eukaryota</taxon>
        <taxon>Viridiplantae</taxon>
        <taxon>Streptophyta</taxon>
        <taxon>Embryophyta</taxon>
        <taxon>Tracheophyta</taxon>
        <taxon>Spermatophyta</taxon>
        <taxon>Magnoliopsida</taxon>
        <taxon>eudicotyledons</taxon>
        <taxon>Gunneridae</taxon>
        <taxon>Pentapetalae</taxon>
        <taxon>rosids</taxon>
        <taxon>fabids</taxon>
        <taxon>Fagales</taxon>
        <taxon>Fagaceae</taxon>
        <taxon>Lithocarpus</taxon>
    </lineage>
</organism>
<dbReference type="EMBL" id="JAZDWU010000005">
    <property type="protein sequence ID" value="KAL0001591.1"/>
    <property type="molecule type" value="Genomic_DNA"/>
</dbReference>
<sequence length="99" mass="10639">MASASSEKGNNASVSSAMGVLAHTSPAFVLELETSASNTKGNAEVTNAKISLVELQIPNDLGLMDETFADVPFEQELNFEPESEFDPFFFDNIGQFFVG</sequence>
<accession>A0AAW2CX42</accession>
<dbReference type="Proteomes" id="UP001459277">
    <property type="component" value="Unassembled WGS sequence"/>
</dbReference>
<comment type="caution">
    <text evidence="1">The sequence shown here is derived from an EMBL/GenBank/DDBJ whole genome shotgun (WGS) entry which is preliminary data.</text>
</comment>
<dbReference type="AlphaFoldDB" id="A0AAW2CX42"/>
<protein>
    <submittedName>
        <fullName evidence="1">Uncharacterized protein</fullName>
    </submittedName>
</protein>
<proteinExistence type="predicted"/>
<evidence type="ECO:0000313" key="2">
    <source>
        <dbReference type="Proteomes" id="UP001459277"/>
    </source>
</evidence>
<name>A0AAW2CX42_9ROSI</name>
<keyword evidence="2" id="KW-1185">Reference proteome</keyword>
<gene>
    <name evidence="1" type="ORF">SO802_015372</name>
</gene>
<evidence type="ECO:0000313" key="1">
    <source>
        <dbReference type="EMBL" id="KAL0001591.1"/>
    </source>
</evidence>
<reference evidence="1 2" key="1">
    <citation type="submission" date="2024-01" db="EMBL/GenBank/DDBJ databases">
        <title>A telomere-to-telomere, gap-free genome of sweet tea (Lithocarpus litseifolius).</title>
        <authorList>
            <person name="Zhou J."/>
        </authorList>
    </citation>
    <scope>NUCLEOTIDE SEQUENCE [LARGE SCALE GENOMIC DNA]</scope>
    <source>
        <strain evidence="1">Zhou-2022a</strain>
        <tissue evidence="1">Leaf</tissue>
    </source>
</reference>